<dbReference type="EMBL" id="KV454437">
    <property type="protein sequence ID" value="ODQ78043.1"/>
    <property type="molecule type" value="Genomic_DNA"/>
</dbReference>
<organism evidence="2 3">
    <name type="scientific">Babjeviella inositovora NRRL Y-12698</name>
    <dbReference type="NCBI Taxonomy" id="984486"/>
    <lineage>
        <taxon>Eukaryota</taxon>
        <taxon>Fungi</taxon>
        <taxon>Dikarya</taxon>
        <taxon>Ascomycota</taxon>
        <taxon>Saccharomycotina</taxon>
        <taxon>Pichiomycetes</taxon>
        <taxon>Serinales incertae sedis</taxon>
        <taxon>Babjeviella</taxon>
    </lineage>
</organism>
<reference evidence="3" key="1">
    <citation type="submission" date="2016-05" db="EMBL/GenBank/DDBJ databases">
        <title>Comparative genomics of biotechnologically important yeasts.</title>
        <authorList>
            <consortium name="DOE Joint Genome Institute"/>
            <person name="Riley R."/>
            <person name="Haridas S."/>
            <person name="Wolfe K.H."/>
            <person name="Lopes M.R."/>
            <person name="Hittinger C.T."/>
            <person name="Goker M."/>
            <person name="Salamov A."/>
            <person name="Wisecaver J."/>
            <person name="Long T.M."/>
            <person name="Aerts A.L."/>
            <person name="Barry K."/>
            <person name="Choi C."/>
            <person name="Clum A."/>
            <person name="Coughlan A.Y."/>
            <person name="Deshpande S."/>
            <person name="Douglass A.P."/>
            <person name="Hanson S.J."/>
            <person name="Klenk H.-P."/>
            <person name="Labutti K."/>
            <person name="Lapidus A."/>
            <person name="Lindquist E."/>
            <person name="Lipzen A."/>
            <person name="Meier-Kolthoff J.P."/>
            <person name="Ohm R.A."/>
            <person name="Otillar R.P."/>
            <person name="Pangilinan J."/>
            <person name="Peng Y."/>
            <person name="Rokas A."/>
            <person name="Rosa C.A."/>
            <person name="Scheuner C."/>
            <person name="Sibirny A.A."/>
            <person name="Slot J.C."/>
            <person name="Stielow J.B."/>
            <person name="Sun H."/>
            <person name="Kurtzman C.P."/>
            <person name="Blackwell M."/>
            <person name="Grigoriev I.V."/>
            <person name="Jeffries T.W."/>
        </authorList>
    </citation>
    <scope>NUCLEOTIDE SEQUENCE [LARGE SCALE GENOMIC DNA]</scope>
    <source>
        <strain evidence="3">NRRL Y-12698</strain>
    </source>
</reference>
<evidence type="ECO:0000313" key="2">
    <source>
        <dbReference type="EMBL" id="ODQ78043.1"/>
    </source>
</evidence>
<gene>
    <name evidence="2" type="ORF">BABINDRAFT_9650</name>
</gene>
<evidence type="ECO:0000256" key="1">
    <source>
        <dbReference type="SAM" id="Phobius"/>
    </source>
</evidence>
<protein>
    <submittedName>
        <fullName evidence="2">Uncharacterized protein</fullName>
    </submittedName>
</protein>
<keyword evidence="1" id="KW-1133">Transmembrane helix</keyword>
<dbReference type="STRING" id="984486.A0A1E3QK27"/>
<proteinExistence type="predicted"/>
<dbReference type="AlphaFoldDB" id="A0A1E3QK27"/>
<keyword evidence="1" id="KW-0812">Transmembrane</keyword>
<dbReference type="Proteomes" id="UP000094336">
    <property type="component" value="Unassembled WGS sequence"/>
</dbReference>
<dbReference type="GeneID" id="30150855"/>
<evidence type="ECO:0000313" key="3">
    <source>
        <dbReference type="Proteomes" id="UP000094336"/>
    </source>
</evidence>
<feature type="transmembrane region" description="Helical" evidence="1">
    <location>
        <begin position="215"/>
        <end position="239"/>
    </location>
</feature>
<sequence>MTLLTLDLSQIDQVLTALDAEVSVVTRSTDPENFVNALRLNKIEANLDQLRKELISLNYHQHKNTDTYKQFVRLTELVASAKFRYQASIEVYEGVQTERQPEPVVELSPSDSGESLAELRRRLLKDGTQAKLLDSSSPVAQNNYHESLQNDLVEDISSLVSVLRSSALRFQEELLEDSEILQKTMSSIDENSNLMRNVNGFLRQYNLNTGDKVSFWFLLKALGYVLGLFLLMFMTIQLFKS</sequence>
<dbReference type="RefSeq" id="XP_018983371.1">
    <property type="nucleotide sequence ID" value="XM_019133002.1"/>
</dbReference>
<accession>A0A1E3QK27</accession>
<keyword evidence="1" id="KW-0472">Membrane</keyword>
<name>A0A1E3QK27_9ASCO</name>
<dbReference type="OrthoDB" id="4008582at2759"/>
<keyword evidence="3" id="KW-1185">Reference proteome</keyword>